<reference evidence="3" key="1">
    <citation type="journal article" date="2019" name="Int. J. Syst. Evol. Microbiol.">
        <title>The Global Catalogue of Microorganisms (GCM) 10K type strain sequencing project: providing services to taxonomists for standard genome sequencing and annotation.</title>
        <authorList>
            <consortium name="The Broad Institute Genomics Platform"/>
            <consortium name="The Broad Institute Genome Sequencing Center for Infectious Disease"/>
            <person name="Wu L."/>
            <person name="Ma J."/>
        </authorList>
    </citation>
    <scope>NUCLEOTIDE SEQUENCE [LARGE SCALE GENOMIC DNA]</scope>
    <source>
        <strain evidence="3">JCM 17906</strain>
    </source>
</reference>
<dbReference type="Gene3D" id="3.10.129.10">
    <property type="entry name" value="Hotdog Thioesterase"/>
    <property type="match status" value="1"/>
</dbReference>
<accession>A0ABP8S0R4</accession>
<proteinExistence type="predicted"/>
<protein>
    <recommendedName>
        <fullName evidence="1">FAS1-like dehydratase domain-containing protein</fullName>
    </recommendedName>
</protein>
<organism evidence="2 3">
    <name type="scientific">Pseudonocardia xishanensis</name>
    <dbReference type="NCBI Taxonomy" id="630995"/>
    <lineage>
        <taxon>Bacteria</taxon>
        <taxon>Bacillati</taxon>
        <taxon>Actinomycetota</taxon>
        <taxon>Actinomycetes</taxon>
        <taxon>Pseudonocardiales</taxon>
        <taxon>Pseudonocardiaceae</taxon>
        <taxon>Pseudonocardia</taxon>
    </lineage>
</organism>
<dbReference type="InterPro" id="IPR029069">
    <property type="entry name" value="HotDog_dom_sf"/>
</dbReference>
<dbReference type="EMBL" id="BAABGT010000083">
    <property type="protein sequence ID" value="GAA4554549.1"/>
    <property type="molecule type" value="Genomic_DNA"/>
</dbReference>
<name>A0ABP8S0R4_9PSEU</name>
<comment type="caution">
    <text evidence="2">The sequence shown here is derived from an EMBL/GenBank/DDBJ whole genome shotgun (WGS) entry which is preliminary data.</text>
</comment>
<sequence length="168" mass="18407">MIDYDTGGSYEEALALVGVARRELVAEVAVEQGQVEAFCSQIEDARAAYWDHDLSDAPGGLLMAVFQRLPWRPGGAKREVAFGATIPLPMRTLVNVSTETTFFRQLRVGDRLTAVEELVAVSELKQSRLGKGHFVTTRSIYVDQDGDEVAENVNVLFRFSPDEPGSGS</sequence>
<dbReference type="RefSeq" id="WP_345424138.1">
    <property type="nucleotide sequence ID" value="NZ_BAABGT010000083.1"/>
</dbReference>
<keyword evidence="3" id="KW-1185">Reference proteome</keyword>
<feature type="domain" description="FAS1-like dehydratase" evidence="1">
    <location>
        <begin position="27"/>
        <end position="151"/>
    </location>
</feature>
<dbReference type="Pfam" id="PF13452">
    <property type="entry name" value="FAS1_DH_region"/>
    <property type="match status" value="1"/>
</dbReference>
<evidence type="ECO:0000259" key="1">
    <source>
        <dbReference type="Pfam" id="PF13452"/>
    </source>
</evidence>
<dbReference type="InterPro" id="IPR039569">
    <property type="entry name" value="FAS1-like_DH_region"/>
</dbReference>
<evidence type="ECO:0000313" key="3">
    <source>
        <dbReference type="Proteomes" id="UP001501598"/>
    </source>
</evidence>
<evidence type="ECO:0000313" key="2">
    <source>
        <dbReference type="EMBL" id="GAA4554549.1"/>
    </source>
</evidence>
<gene>
    <name evidence="2" type="ORF">GCM10023175_52700</name>
</gene>
<dbReference type="Proteomes" id="UP001501598">
    <property type="component" value="Unassembled WGS sequence"/>
</dbReference>
<dbReference type="SUPFAM" id="SSF54637">
    <property type="entry name" value="Thioesterase/thiol ester dehydrase-isomerase"/>
    <property type="match status" value="1"/>
</dbReference>